<evidence type="ECO:0000313" key="5">
    <source>
        <dbReference type="Proteomes" id="UP000095751"/>
    </source>
</evidence>
<dbReference type="InParanoid" id="A0A1E7G045"/>
<name>A0A1E7G045_9STRA</name>
<dbReference type="KEGG" id="fcy:FRACYDRAFT_143055"/>
<dbReference type="PRINTS" id="PR00081">
    <property type="entry name" value="GDHRDH"/>
</dbReference>
<dbReference type="InterPro" id="IPR002347">
    <property type="entry name" value="SDR_fam"/>
</dbReference>
<reference evidence="4 5" key="1">
    <citation type="submission" date="2016-09" db="EMBL/GenBank/DDBJ databases">
        <title>Extensive genetic diversity and differential bi-allelic expression allows diatom success in the polar Southern Ocean.</title>
        <authorList>
            <consortium name="DOE Joint Genome Institute"/>
            <person name="Mock T."/>
            <person name="Otillar R.P."/>
            <person name="Strauss J."/>
            <person name="Dupont C."/>
            <person name="Frickenhaus S."/>
            <person name="Maumus F."/>
            <person name="Mcmullan M."/>
            <person name="Sanges R."/>
            <person name="Schmutz J."/>
            <person name="Toseland A."/>
            <person name="Valas R."/>
            <person name="Veluchamy A."/>
            <person name="Ward B.J."/>
            <person name="Allen A."/>
            <person name="Barry K."/>
            <person name="Falciatore A."/>
            <person name="Ferrante M."/>
            <person name="Fortunato A.E."/>
            <person name="Gloeckner G."/>
            <person name="Gruber A."/>
            <person name="Hipkin R."/>
            <person name="Janech M."/>
            <person name="Kroth P."/>
            <person name="Leese F."/>
            <person name="Lindquist E."/>
            <person name="Lyon B.R."/>
            <person name="Martin J."/>
            <person name="Mayer C."/>
            <person name="Parker M."/>
            <person name="Quesneville H."/>
            <person name="Raymond J."/>
            <person name="Uhlig C."/>
            <person name="Valentin K.U."/>
            <person name="Worden A.Z."/>
            <person name="Armbrust E.V."/>
            <person name="Bowler C."/>
            <person name="Green B."/>
            <person name="Moulton V."/>
            <person name="Van Oosterhout C."/>
            <person name="Grigoriev I."/>
        </authorList>
    </citation>
    <scope>NUCLEOTIDE SEQUENCE [LARGE SCALE GENOMIC DNA]</scope>
    <source>
        <strain evidence="4 5">CCMP1102</strain>
    </source>
</reference>
<dbReference type="PANTHER" id="PTHR42760">
    <property type="entry name" value="SHORT-CHAIN DEHYDROGENASES/REDUCTASES FAMILY MEMBER"/>
    <property type="match status" value="1"/>
</dbReference>
<organism evidence="4 5">
    <name type="scientific">Fragilariopsis cylindrus CCMP1102</name>
    <dbReference type="NCBI Taxonomy" id="635003"/>
    <lineage>
        <taxon>Eukaryota</taxon>
        <taxon>Sar</taxon>
        <taxon>Stramenopiles</taxon>
        <taxon>Ochrophyta</taxon>
        <taxon>Bacillariophyta</taxon>
        <taxon>Bacillariophyceae</taxon>
        <taxon>Bacillariophycidae</taxon>
        <taxon>Bacillariales</taxon>
        <taxon>Bacillariaceae</taxon>
        <taxon>Fragilariopsis</taxon>
    </lineage>
</organism>
<dbReference type="OrthoDB" id="47007at2759"/>
<feature type="non-terminal residue" evidence="4">
    <location>
        <position position="189"/>
    </location>
</feature>
<dbReference type="PRINTS" id="PR00080">
    <property type="entry name" value="SDRFAMILY"/>
</dbReference>
<evidence type="ECO:0000256" key="2">
    <source>
        <dbReference type="ARBA" id="ARBA00023002"/>
    </source>
</evidence>
<evidence type="ECO:0000313" key="4">
    <source>
        <dbReference type="EMBL" id="OEU23473.1"/>
    </source>
</evidence>
<keyword evidence="5" id="KW-1185">Reference proteome</keyword>
<evidence type="ECO:0000256" key="3">
    <source>
        <dbReference type="RuleBase" id="RU000363"/>
    </source>
</evidence>
<gene>
    <name evidence="4" type="ORF">FRACYDRAFT_143055</name>
</gene>
<proteinExistence type="inferred from homology"/>
<dbReference type="Gene3D" id="3.40.50.720">
    <property type="entry name" value="NAD(P)-binding Rossmann-like Domain"/>
    <property type="match status" value="1"/>
</dbReference>
<dbReference type="SUPFAM" id="SSF51735">
    <property type="entry name" value="NAD(P)-binding Rossmann-fold domains"/>
    <property type="match status" value="1"/>
</dbReference>
<accession>A0A1E7G045</accession>
<dbReference type="GO" id="GO:0048038">
    <property type="term" value="F:quinone binding"/>
    <property type="evidence" value="ECO:0007669"/>
    <property type="project" value="TreeGrafter"/>
</dbReference>
<feature type="non-terminal residue" evidence="4">
    <location>
        <position position="1"/>
    </location>
</feature>
<dbReference type="CDD" id="cd05233">
    <property type="entry name" value="SDR_c"/>
    <property type="match status" value="1"/>
</dbReference>
<dbReference type="GO" id="GO:0016616">
    <property type="term" value="F:oxidoreductase activity, acting on the CH-OH group of donors, NAD or NADP as acceptor"/>
    <property type="evidence" value="ECO:0007669"/>
    <property type="project" value="TreeGrafter"/>
</dbReference>
<dbReference type="InterPro" id="IPR036291">
    <property type="entry name" value="NAD(P)-bd_dom_sf"/>
</dbReference>
<dbReference type="EMBL" id="KV784353">
    <property type="protein sequence ID" value="OEU23473.1"/>
    <property type="molecule type" value="Genomic_DNA"/>
</dbReference>
<dbReference type="GO" id="GO:0006633">
    <property type="term" value="P:fatty acid biosynthetic process"/>
    <property type="evidence" value="ECO:0007669"/>
    <property type="project" value="TreeGrafter"/>
</dbReference>
<dbReference type="PROSITE" id="PS00061">
    <property type="entry name" value="ADH_SHORT"/>
    <property type="match status" value="1"/>
</dbReference>
<protein>
    <submittedName>
        <fullName evidence="4">NAD(P)-binding protein</fullName>
    </submittedName>
</protein>
<comment type="similarity">
    <text evidence="1 3">Belongs to the short-chain dehydrogenases/reductases (SDR) family.</text>
</comment>
<sequence length="189" mass="20231">SSSLLLQGKRILITGGGRGIGRSIAVICYQEGANVIITSRTKQELEETIRIATTTNTESRSSSESSSNNVSSSLSQIVDASTILDIVINNAGGAQTKKGPIGTLESNDFESLFKLNVLGPQLITSTIMKYNYNKIIVNISSKAGKIGIENMSHYVATKFALEGLTSSWSKELYSQGIRVHSISPGMINT</sequence>
<dbReference type="Pfam" id="PF00106">
    <property type="entry name" value="adh_short"/>
    <property type="match status" value="1"/>
</dbReference>
<dbReference type="AlphaFoldDB" id="A0A1E7G045"/>
<dbReference type="Proteomes" id="UP000095751">
    <property type="component" value="Unassembled WGS sequence"/>
</dbReference>
<evidence type="ECO:0000256" key="1">
    <source>
        <dbReference type="ARBA" id="ARBA00006484"/>
    </source>
</evidence>
<keyword evidence="2" id="KW-0560">Oxidoreductase</keyword>
<dbReference type="PANTHER" id="PTHR42760:SF133">
    <property type="entry name" value="3-OXOACYL-[ACYL-CARRIER-PROTEIN] REDUCTASE"/>
    <property type="match status" value="1"/>
</dbReference>
<dbReference type="InterPro" id="IPR020904">
    <property type="entry name" value="Sc_DH/Rdtase_CS"/>
</dbReference>